<proteinExistence type="inferred from homology"/>
<dbReference type="Pfam" id="PF02595">
    <property type="entry name" value="Gly_kinase"/>
    <property type="match status" value="1"/>
</dbReference>
<dbReference type="Gene3D" id="3.40.50.10350">
    <property type="entry name" value="Glycerate kinase, domain 1"/>
    <property type="match status" value="1"/>
</dbReference>
<gene>
    <name evidence="5" type="primary">glxK</name>
    <name evidence="5" type="ORF">Muribac1_0300</name>
</gene>
<dbReference type="AlphaFoldDB" id="A0A6G8F493"/>
<protein>
    <submittedName>
        <fullName evidence="5">Glycerate kinase</fullName>
    </submittedName>
</protein>
<evidence type="ECO:0000256" key="3">
    <source>
        <dbReference type="ARBA" id="ARBA00022777"/>
    </source>
</evidence>
<sequence>MQVEVVSVSDGGEGTSDALREALGGRERRCMVSGPLGDPTEAGYVISGDGSTAVMEMAKASGLTLLEKERRNPLKTSSYGTGQMILDAVRNGCRHIIIGIGGSATVDGGTGMLAALGVKFIDGKGKELKPSGGMLESIAGIDLSGLSPELKGVDIRVICDVDNPLCGERGSARVFGPQKGADREMVERLESGMTNYAAVLCNTLGRDVSTDPGSGAAGGLGAALKGVLGASLEKGIDVVLSLIDFDRKIKDASLIITGEGSMDSQTLHGKTPWGIMKRGEAEGIPVVAVAGVVRDSELLESAGFSAIFPIVPGPCLLSDAMDKDTARHNLIRTSRQIARLFMINTNLFRKED</sequence>
<evidence type="ECO:0000256" key="1">
    <source>
        <dbReference type="ARBA" id="ARBA00006284"/>
    </source>
</evidence>
<name>A0A6G8F493_9BACT</name>
<dbReference type="InterPro" id="IPR036129">
    <property type="entry name" value="Glycerate_kinase_sf"/>
</dbReference>
<reference evidence="5" key="1">
    <citation type="journal article" date="2020" name="J. ISSAAS">
        <title>Lactobacilli and other gastrointestinal microbiota of Peromyscus leucopus, reservoir host for agents of Lyme disease and other zoonoses in North America.</title>
        <authorList>
            <person name="Milovic A."/>
            <person name="Bassam K."/>
            <person name="Shao H."/>
            <person name="Chatzistamou I."/>
            <person name="Tufts D.M."/>
            <person name="Diuk-Wasser M."/>
            <person name="Barbour A.G."/>
        </authorList>
    </citation>
    <scope>NUCLEOTIDE SEQUENCE</scope>
    <source>
        <strain evidence="5">LL71</strain>
    </source>
</reference>
<dbReference type="InterPro" id="IPR018193">
    <property type="entry name" value="Glyc_kinase_flavodox-like_fold"/>
</dbReference>
<accession>A0A6G8F493</accession>
<dbReference type="SUPFAM" id="SSF110738">
    <property type="entry name" value="Glycerate kinase I"/>
    <property type="match status" value="1"/>
</dbReference>
<evidence type="ECO:0000256" key="4">
    <source>
        <dbReference type="PIRNR" id="PIRNR006078"/>
    </source>
</evidence>
<dbReference type="GO" id="GO:0008887">
    <property type="term" value="F:glycerate kinase activity"/>
    <property type="evidence" value="ECO:0007669"/>
    <property type="project" value="UniProtKB-UniRule"/>
</dbReference>
<keyword evidence="2 4" id="KW-0808">Transferase</keyword>
<dbReference type="InterPro" id="IPR004381">
    <property type="entry name" value="Glycerate_kinase"/>
</dbReference>
<dbReference type="Gene3D" id="3.90.1510.10">
    <property type="entry name" value="Glycerate kinase, domain 2"/>
    <property type="match status" value="1"/>
</dbReference>
<dbReference type="PANTHER" id="PTHR21599">
    <property type="entry name" value="GLYCERATE KINASE"/>
    <property type="match status" value="1"/>
</dbReference>
<evidence type="ECO:0000256" key="2">
    <source>
        <dbReference type="ARBA" id="ARBA00022679"/>
    </source>
</evidence>
<dbReference type="EMBL" id="MT002444">
    <property type="protein sequence ID" value="QIM10821.1"/>
    <property type="molecule type" value="Genomic_DNA"/>
</dbReference>
<dbReference type="PANTHER" id="PTHR21599:SF0">
    <property type="entry name" value="GLYCERATE KINASE"/>
    <property type="match status" value="1"/>
</dbReference>
<dbReference type="PIRSF" id="PIRSF006078">
    <property type="entry name" value="GlxK"/>
    <property type="match status" value="1"/>
</dbReference>
<keyword evidence="3 4" id="KW-0418">Kinase</keyword>
<dbReference type="GO" id="GO:0031388">
    <property type="term" value="P:organic acid phosphorylation"/>
    <property type="evidence" value="ECO:0007669"/>
    <property type="project" value="UniProtKB-UniRule"/>
</dbReference>
<organism evidence="5">
    <name type="scientific">uncultured Muribaculaceae bacterium</name>
    <dbReference type="NCBI Taxonomy" id="2301481"/>
    <lineage>
        <taxon>Bacteria</taxon>
        <taxon>Pseudomonadati</taxon>
        <taxon>Bacteroidota</taxon>
        <taxon>Bacteroidia</taxon>
        <taxon>Bacteroidales</taxon>
        <taxon>Muribaculaceae</taxon>
        <taxon>environmental samples</taxon>
    </lineage>
</organism>
<evidence type="ECO:0000313" key="5">
    <source>
        <dbReference type="EMBL" id="QIM10821.1"/>
    </source>
</evidence>
<comment type="similarity">
    <text evidence="1 4">Belongs to the glycerate kinase type-1 family.</text>
</comment>
<dbReference type="NCBIfam" id="TIGR00045">
    <property type="entry name" value="glycerate kinase"/>
    <property type="match status" value="1"/>
</dbReference>
<dbReference type="InterPro" id="IPR018197">
    <property type="entry name" value="Glycerate_kinase_RE-like"/>
</dbReference>